<dbReference type="Proteomes" id="UP000799436">
    <property type="component" value="Unassembled WGS sequence"/>
</dbReference>
<evidence type="ECO:0000256" key="3">
    <source>
        <dbReference type="RuleBase" id="RU000363"/>
    </source>
</evidence>
<evidence type="ECO:0000256" key="1">
    <source>
        <dbReference type="ARBA" id="ARBA00006484"/>
    </source>
</evidence>
<proteinExistence type="inferred from homology"/>
<dbReference type="PANTHER" id="PTHR42901">
    <property type="entry name" value="ALCOHOL DEHYDROGENASE"/>
    <property type="match status" value="1"/>
</dbReference>
<dbReference type="SUPFAM" id="SSF51735">
    <property type="entry name" value="NAD(P)-binding Rossmann-fold domains"/>
    <property type="match status" value="1"/>
</dbReference>
<keyword evidence="5" id="KW-1185">Reference proteome</keyword>
<dbReference type="GO" id="GO:0016491">
    <property type="term" value="F:oxidoreductase activity"/>
    <property type="evidence" value="ECO:0007669"/>
    <property type="project" value="UniProtKB-KW"/>
</dbReference>
<evidence type="ECO:0000313" key="5">
    <source>
        <dbReference type="Proteomes" id="UP000799436"/>
    </source>
</evidence>
<protein>
    <submittedName>
        <fullName evidence="4">NAD(P)-binding protein</fullName>
    </submittedName>
</protein>
<feature type="non-terminal residue" evidence="4">
    <location>
        <position position="1"/>
    </location>
</feature>
<comment type="similarity">
    <text evidence="1 3">Belongs to the short-chain dehydrogenases/reductases (SDR) family.</text>
</comment>
<accession>A0A6G1L171</accession>
<dbReference type="Pfam" id="PF00106">
    <property type="entry name" value="adh_short"/>
    <property type="match status" value="1"/>
</dbReference>
<dbReference type="OrthoDB" id="1933717at2759"/>
<gene>
    <name evidence="4" type="ORF">EJ03DRAFT_367163</name>
</gene>
<dbReference type="InterPro" id="IPR036291">
    <property type="entry name" value="NAD(P)-bd_dom_sf"/>
</dbReference>
<dbReference type="PRINTS" id="PR00080">
    <property type="entry name" value="SDRFAMILY"/>
</dbReference>
<organism evidence="4 5">
    <name type="scientific">Teratosphaeria nubilosa</name>
    <dbReference type="NCBI Taxonomy" id="161662"/>
    <lineage>
        <taxon>Eukaryota</taxon>
        <taxon>Fungi</taxon>
        <taxon>Dikarya</taxon>
        <taxon>Ascomycota</taxon>
        <taxon>Pezizomycotina</taxon>
        <taxon>Dothideomycetes</taxon>
        <taxon>Dothideomycetidae</taxon>
        <taxon>Mycosphaerellales</taxon>
        <taxon>Teratosphaeriaceae</taxon>
        <taxon>Teratosphaeria</taxon>
    </lineage>
</organism>
<evidence type="ECO:0000256" key="2">
    <source>
        <dbReference type="ARBA" id="ARBA00023002"/>
    </source>
</evidence>
<dbReference type="InterPro" id="IPR002347">
    <property type="entry name" value="SDR_fam"/>
</dbReference>
<name>A0A6G1L171_9PEZI</name>
<dbReference type="Gene3D" id="3.40.50.720">
    <property type="entry name" value="NAD(P)-binding Rossmann-like Domain"/>
    <property type="match status" value="1"/>
</dbReference>
<evidence type="ECO:0000313" key="4">
    <source>
        <dbReference type="EMBL" id="KAF2766636.1"/>
    </source>
</evidence>
<dbReference type="AlphaFoldDB" id="A0A6G1L171"/>
<dbReference type="PRINTS" id="PR00081">
    <property type="entry name" value="GDHRDH"/>
</dbReference>
<sequence length="259" mass="27972">AIALSYAAQGANVALLARSEDKLHHLRDEIRAGAKAKGFDLKVHVYTVDVRNPPAIKETTAQALNDLDIQAFDILINNAGLALGAPAAFWEQDIAGDISTMVQTNVLGFMCAAHAILNEGGMAKTKRGTILNITSVTGLELPPFPGEAVYHATKACQEAFTDSLRNELVGTNVRVLALRPGVVQTNFHEQRVGHDKGRHDDFVGGIEALVAEDVAKAVVWMVNTPERVSVKALDVIPSSQRSLQVFDREWEKRNGKSGS</sequence>
<keyword evidence="2" id="KW-0560">Oxidoreductase</keyword>
<dbReference type="EMBL" id="ML995868">
    <property type="protein sequence ID" value="KAF2766636.1"/>
    <property type="molecule type" value="Genomic_DNA"/>
</dbReference>
<reference evidence="4" key="1">
    <citation type="journal article" date="2020" name="Stud. Mycol.">
        <title>101 Dothideomycetes genomes: a test case for predicting lifestyles and emergence of pathogens.</title>
        <authorList>
            <person name="Haridas S."/>
            <person name="Albert R."/>
            <person name="Binder M."/>
            <person name="Bloem J."/>
            <person name="Labutti K."/>
            <person name="Salamov A."/>
            <person name="Andreopoulos B."/>
            <person name="Baker S."/>
            <person name="Barry K."/>
            <person name="Bills G."/>
            <person name="Bluhm B."/>
            <person name="Cannon C."/>
            <person name="Castanera R."/>
            <person name="Culley D."/>
            <person name="Daum C."/>
            <person name="Ezra D."/>
            <person name="Gonzalez J."/>
            <person name="Henrissat B."/>
            <person name="Kuo A."/>
            <person name="Liang C."/>
            <person name="Lipzen A."/>
            <person name="Lutzoni F."/>
            <person name="Magnuson J."/>
            <person name="Mondo S."/>
            <person name="Nolan M."/>
            <person name="Ohm R."/>
            <person name="Pangilinan J."/>
            <person name="Park H.-J."/>
            <person name="Ramirez L."/>
            <person name="Alfaro M."/>
            <person name="Sun H."/>
            <person name="Tritt A."/>
            <person name="Yoshinaga Y."/>
            <person name="Zwiers L.-H."/>
            <person name="Turgeon B."/>
            <person name="Goodwin S."/>
            <person name="Spatafora J."/>
            <person name="Crous P."/>
            <person name="Grigoriev I."/>
        </authorList>
    </citation>
    <scope>NUCLEOTIDE SEQUENCE</scope>
    <source>
        <strain evidence="4">CBS 116005</strain>
    </source>
</reference>
<dbReference type="PANTHER" id="PTHR42901:SF1">
    <property type="entry name" value="ALCOHOL DEHYDROGENASE"/>
    <property type="match status" value="1"/>
</dbReference>